<feature type="compositionally biased region" description="Basic and acidic residues" evidence="1">
    <location>
        <begin position="936"/>
        <end position="947"/>
    </location>
</feature>
<feature type="compositionally biased region" description="Polar residues" evidence="1">
    <location>
        <begin position="962"/>
        <end position="975"/>
    </location>
</feature>
<keyword evidence="4" id="KW-1185">Reference proteome</keyword>
<accession>A0A0F8X6P1</accession>
<feature type="compositionally biased region" description="Polar residues" evidence="1">
    <location>
        <begin position="850"/>
        <end position="863"/>
    </location>
</feature>
<comment type="caution">
    <text evidence="3">The sequence shown here is derived from an EMBL/GenBank/DDBJ whole genome shotgun (WGS) entry which is preliminary data.</text>
</comment>
<organism evidence="3 4">
    <name type="scientific">Aspergillus ochraceoroseus</name>
    <dbReference type="NCBI Taxonomy" id="138278"/>
    <lineage>
        <taxon>Eukaryota</taxon>
        <taxon>Fungi</taxon>
        <taxon>Dikarya</taxon>
        <taxon>Ascomycota</taxon>
        <taxon>Pezizomycotina</taxon>
        <taxon>Eurotiomycetes</taxon>
        <taxon>Eurotiomycetidae</taxon>
        <taxon>Eurotiales</taxon>
        <taxon>Aspergillaceae</taxon>
        <taxon>Aspergillus</taxon>
        <taxon>Aspergillus subgen. Nidulantes</taxon>
    </lineage>
</organism>
<feature type="compositionally biased region" description="Low complexity" evidence="1">
    <location>
        <begin position="37"/>
        <end position="48"/>
    </location>
</feature>
<evidence type="ECO:0000259" key="2">
    <source>
        <dbReference type="PROSITE" id="PS50181"/>
    </source>
</evidence>
<feature type="region of interest" description="Disordered" evidence="1">
    <location>
        <begin position="850"/>
        <end position="877"/>
    </location>
</feature>
<feature type="region of interest" description="Disordered" evidence="1">
    <location>
        <begin position="936"/>
        <end position="975"/>
    </location>
</feature>
<dbReference type="InterPro" id="IPR001810">
    <property type="entry name" value="F-box_dom"/>
</dbReference>
<feature type="compositionally biased region" description="Polar residues" evidence="1">
    <location>
        <begin position="802"/>
        <end position="813"/>
    </location>
</feature>
<protein>
    <recommendedName>
        <fullName evidence="2">F-box domain-containing protein</fullName>
    </recommendedName>
</protein>
<dbReference type="Proteomes" id="UP000034947">
    <property type="component" value="Unassembled WGS sequence"/>
</dbReference>
<dbReference type="VEuPathDB" id="FungiDB:P175DRAFT_0426610"/>
<feature type="region of interest" description="Disordered" evidence="1">
    <location>
        <begin position="1"/>
        <end position="48"/>
    </location>
</feature>
<feature type="region of interest" description="Disordered" evidence="1">
    <location>
        <begin position="772"/>
        <end position="822"/>
    </location>
</feature>
<sequence>MEEDVRLPCGERLELVQPDPIQTQQPERNGPKKKHPATPVRQTTTATATTPFGRLPRTVIEYILFVVDASAFASLSLLNRKWRRISDSSLLYSHHLSQCPSFSLSQKATAGPAQPDDLALLKHTFFSEIRRNGFDVFLRPHRTLIKLMSTSMSSSTAFPHGEAFRFSFSQNAQLILCISSSRIVVLDVASDLVSVRHELKTWRRPLHATILDDGSLLAVASSTHRVNIYSLSNAQAKLVQNLKLNDVPRALTLSPNGGVLAIAYNDMVEVYAIGEGLLATERRAVRCAGVDSISFSSDGVILLGSSANCETGSLVTITIPFYSAQETDFSGKEVQIQMWTTQILFPDIVQGYSHACLLPLHAEGEGNWILGFDNQIGAFRAVGISNANSGTAYFTSPVSEDGFYEQAPMMPATSDYQGELIALGFQNSGLWVYGVPDRLDIAPVVSNTGDMQPLSNSSRSQAATMSALGTTLDRLQRVVTRPKILIQGHKMTDMPGITAARWVRQSHSRASQRRLAAVAPGGVDPSTIGEEDVPVDGGRVLLLDFARSAKNGATTEINIEIGEAEPMNLPEPSSSLDTEVELERRRTRVIRGRSTGVTSRGTRDSYPAASSSAHARPRRNSAYFSATSSEPGEADVSAFPESPYDNTQPRSQDTLRRAATAAAANRRRERLREEPRRVFDGQPPPTMFQIPHESDADNWVPPPPPYSREADAPLPEYLRRTLIPQAQARRTGNASGSVRRSLSTRIENMMADSSSRSSIYRLNTVTGPRIASRMGRHLGDSPENFDNPRRQTSFLERRDNSTTRQPQTLSDISEPTVPLPQPQPPVTPPLMVQNITDLPVEPNPAVLISPSAQTGSPPIQHSPESPARASPMNARTSSNDHLGGWQHHLPSIPTAPLIMGNYLFSVSSPDLQSENTQLVVPEAMRIPPMRHDYIRPIDRPSQSHDIRPPVATMPPRHRRASTDPTHSSSQSVTTDQWRRRIEDWNERTIYERNKRRSKCIIM</sequence>
<feature type="domain" description="F-box" evidence="2">
    <location>
        <begin position="49"/>
        <end position="95"/>
    </location>
</feature>
<dbReference type="InterPro" id="IPR055589">
    <property type="entry name" value="DUF7165"/>
</dbReference>
<dbReference type="EMBL" id="JYKN01001717">
    <property type="protein sequence ID" value="KKK19252.1"/>
    <property type="molecule type" value="Genomic_DNA"/>
</dbReference>
<feature type="compositionally biased region" description="Low complexity" evidence="1">
    <location>
        <begin position="605"/>
        <end position="614"/>
    </location>
</feature>
<gene>
    <name evidence="3" type="ORF">AOCH_005715</name>
</gene>
<name>A0A0F8X6P1_9EURO</name>
<feature type="compositionally biased region" description="Basic and acidic residues" evidence="1">
    <location>
        <begin position="670"/>
        <end position="679"/>
    </location>
</feature>
<feature type="region of interest" description="Disordered" evidence="1">
    <location>
        <begin position="561"/>
        <end position="684"/>
    </location>
</feature>
<dbReference type="OrthoDB" id="3925024at2759"/>
<evidence type="ECO:0000313" key="4">
    <source>
        <dbReference type="Proteomes" id="UP000034947"/>
    </source>
</evidence>
<dbReference type="AlphaFoldDB" id="A0A0F8X6P1"/>
<evidence type="ECO:0000313" key="3">
    <source>
        <dbReference type="EMBL" id="KKK19252.1"/>
    </source>
</evidence>
<dbReference type="SUPFAM" id="SSF81383">
    <property type="entry name" value="F-box domain"/>
    <property type="match status" value="1"/>
</dbReference>
<dbReference type="InterPro" id="IPR036047">
    <property type="entry name" value="F-box-like_dom_sf"/>
</dbReference>
<dbReference type="Pfam" id="PF23749">
    <property type="entry name" value="DUF7165"/>
    <property type="match status" value="1"/>
</dbReference>
<proteinExistence type="predicted"/>
<dbReference type="InterPro" id="IPR015943">
    <property type="entry name" value="WD40/YVTN_repeat-like_dom_sf"/>
</dbReference>
<dbReference type="Gene3D" id="2.130.10.10">
    <property type="entry name" value="YVTN repeat-like/Quinoprotein amine dehydrogenase"/>
    <property type="match status" value="1"/>
</dbReference>
<dbReference type="InterPro" id="IPR036322">
    <property type="entry name" value="WD40_repeat_dom_sf"/>
</dbReference>
<feature type="compositionally biased region" description="Basic and acidic residues" evidence="1">
    <location>
        <begin position="1"/>
        <end position="14"/>
    </location>
</feature>
<evidence type="ECO:0000256" key="1">
    <source>
        <dbReference type="SAM" id="MobiDB-lite"/>
    </source>
</evidence>
<dbReference type="SUPFAM" id="SSF50978">
    <property type="entry name" value="WD40 repeat-like"/>
    <property type="match status" value="1"/>
</dbReference>
<dbReference type="PROSITE" id="PS50181">
    <property type="entry name" value="FBOX"/>
    <property type="match status" value="1"/>
</dbReference>
<reference evidence="3 4" key="1">
    <citation type="submission" date="2015-02" db="EMBL/GenBank/DDBJ databases">
        <title>Draft Genome Sequences of Two Closely-Related Aflatoxigenic Aspergillus Species Obtained from the Cote d'Ivoire.</title>
        <authorList>
            <person name="Moore G.G."/>
            <person name="Beltz S.B."/>
            <person name="Mack B.M."/>
        </authorList>
    </citation>
    <scope>NUCLEOTIDE SEQUENCE [LARGE SCALE GENOMIC DNA]</scope>
    <source>
        <strain evidence="3 4">SRRC1432</strain>
    </source>
</reference>